<evidence type="ECO:0000256" key="1">
    <source>
        <dbReference type="SAM" id="MobiDB-lite"/>
    </source>
</evidence>
<dbReference type="EMBL" id="JABSTR010000006">
    <property type="protein sequence ID" value="KAH9374196.1"/>
    <property type="molecule type" value="Genomic_DNA"/>
</dbReference>
<name>A0A9J6GIK8_HAELO</name>
<reference evidence="3 4" key="1">
    <citation type="journal article" date="2020" name="Cell">
        <title>Large-Scale Comparative Analyses of Tick Genomes Elucidate Their Genetic Diversity and Vector Capacities.</title>
        <authorList>
            <consortium name="Tick Genome and Microbiome Consortium (TIGMIC)"/>
            <person name="Jia N."/>
            <person name="Wang J."/>
            <person name="Shi W."/>
            <person name="Du L."/>
            <person name="Sun Y."/>
            <person name="Zhan W."/>
            <person name="Jiang J.F."/>
            <person name="Wang Q."/>
            <person name="Zhang B."/>
            <person name="Ji P."/>
            <person name="Bell-Sakyi L."/>
            <person name="Cui X.M."/>
            <person name="Yuan T.T."/>
            <person name="Jiang B.G."/>
            <person name="Yang W.F."/>
            <person name="Lam T.T."/>
            <person name="Chang Q.C."/>
            <person name="Ding S.J."/>
            <person name="Wang X.J."/>
            <person name="Zhu J.G."/>
            <person name="Ruan X.D."/>
            <person name="Zhao L."/>
            <person name="Wei J.T."/>
            <person name="Ye R.Z."/>
            <person name="Que T.C."/>
            <person name="Du C.H."/>
            <person name="Zhou Y.H."/>
            <person name="Cheng J.X."/>
            <person name="Dai P.F."/>
            <person name="Guo W.B."/>
            <person name="Han X.H."/>
            <person name="Huang E.J."/>
            <person name="Li L.F."/>
            <person name="Wei W."/>
            <person name="Gao Y.C."/>
            <person name="Liu J.Z."/>
            <person name="Shao H.Z."/>
            <person name="Wang X."/>
            <person name="Wang C.C."/>
            <person name="Yang T.C."/>
            <person name="Huo Q.B."/>
            <person name="Li W."/>
            <person name="Chen H.Y."/>
            <person name="Chen S.E."/>
            <person name="Zhou L.G."/>
            <person name="Ni X.B."/>
            <person name="Tian J.H."/>
            <person name="Sheng Y."/>
            <person name="Liu T."/>
            <person name="Pan Y.S."/>
            <person name="Xia L.Y."/>
            <person name="Li J."/>
            <person name="Zhao F."/>
            <person name="Cao W.C."/>
        </authorList>
    </citation>
    <scope>NUCLEOTIDE SEQUENCE [LARGE SCALE GENOMIC DNA]</scope>
    <source>
        <strain evidence="3">HaeL-2018</strain>
    </source>
</reference>
<feature type="region of interest" description="Disordered" evidence="1">
    <location>
        <begin position="540"/>
        <end position="565"/>
    </location>
</feature>
<keyword evidence="4" id="KW-1185">Reference proteome</keyword>
<feature type="domain" description="PH" evidence="2">
    <location>
        <begin position="210"/>
        <end position="310"/>
    </location>
</feature>
<evidence type="ECO:0000313" key="4">
    <source>
        <dbReference type="Proteomes" id="UP000821853"/>
    </source>
</evidence>
<feature type="region of interest" description="Disordered" evidence="1">
    <location>
        <begin position="499"/>
        <end position="518"/>
    </location>
</feature>
<feature type="compositionally biased region" description="Low complexity" evidence="1">
    <location>
        <begin position="353"/>
        <end position="363"/>
    </location>
</feature>
<feature type="compositionally biased region" description="Basic residues" evidence="1">
    <location>
        <begin position="546"/>
        <end position="558"/>
    </location>
</feature>
<dbReference type="Proteomes" id="UP000821853">
    <property type="component" value="Chromosome 4"/>
</dbReference>
<evidence type="ECO:0000313" key="3">
    <source>
        <dbReference type="EMBL" id="KAH9374196.1"/>
    </source>
</evidence>
<gene>
    <name evidence="3" type="ORF">HPB48_018984</name>
</gene>
<dbReference type="Pfam" id="PF00169">
    <property type="entry name" value="PH"/>
    <property type="match status" value="1"/>
</dbReference>
<accession>A0A9J6GIK8</accession>
<dbReference type="InterPro" id="IPR001849">
    <property type="entry name" value="PH_domain"/>
</dbReference>
<organism evidence="3 4">
    <name type="scientific">Haemaphysalis longicornis</name>
    <name type="common">Bush tick</name>
    <dbReference type="NCBI Taxonomy" id="44386"/>
    <lineage>
        <taxon>Eukaryota</taxon>
        <taxon>Metazoa</taxon>
        <taxon>Ecdysozoa</taxon>
        <taxon>Arthropoda</taxon>
        <taxon>Chelicerata</taxon>
        <taxon>Arachnida</taxon>
        <taxon>Acari</taxon>
        <taxon>Parasitiformes</taxon>
        <taxon>Ixodida</taxon>
        <taxon>Ixodoidea</taxon>
        <taxon>Ixodidae</taxon>
        <taxon>Haemaphysalinae</taxon>
        <taxon>Haemaphysalis</taxon>
    </lineage>
</organism>
<dbReference type="Gene3D" id="2.30.29.30">
    <property type="entry name" value="Pleckstrin-homology domain (PH domain)/Phosphotyrosine-binding domain (PTB)"/>
    <property type="match status" value="1"/>
</dbReference>
<feature type="region of interest" description="Disordered" evidence="1">
    <location>
        <begin position="346"/>
        <end position="403"/>
    </location>
</feature>
<proteinExistence type="predicted"/>
<protein>
    <recommendedName>
        <fullName evidence="2">PH domain-containing protein</fullName>
    </recommendedName>
</protein>
<dbReference type="InterPro" id="IPR011993">
    <property type="entry name" value="PH-like_dom_sf"/>
</dbReference>
<dbReference type="VEuPathDB" id="VectorBase:HLOH_055886"/>
<dbReference type="CDD" id="cd00821">
    <property type="entry name" value="PH"/>
    <property type="match status" value="1"/>
</dbReference>
<dbReference type="AlphaFoldDB" id="A0A9J6GIK8"/>
<comment type="caution">
    <text evidence="3">The sequence shown here is derived from an EMBL/GenBank/DDBJ whole genome shotgun (WGS) entry which is preliminary data.</text>
</comment>
<evidence type="ECO:0000259" key="2">
    <source>
        <dbReference type="PROSITE" id="PS50003"/>
    </source>
</evidence>
<dbReference type="SUPFAM" id="SSF50729">
    <property type="entry name" value="PH domain-like"/>
    <property type="match status" value="1"/>
</dbReference>
<dbReference type="PROSITE" id="PS50003">
    <property type="entry name" value="PH_DOMAIN"/>
    <property type="match status" value="1"/>
</dbReference>
<dbReference type="OrthoDB" id="8196563at2759"/>
<sequence>MWRAPPPIPARFSLGHGWTMGPLLAQSFESRPERWAGVAAFRLLQGKWFRVLLYRFLVAPSARAPPPPRLLSDAVTSLACLRSASSLSSLRLAIPCSRASLPRHSFRNSVGRGLGLGIGGGSFRGFLRRRRSAKEGAAVASPGGALASSRHPQPPVRCATMSSIGSVGPRNGGGGLLANGVATVGVNGGGVNGKAAAAKEPAGGPLLETTTVKKGLLWQQWDKFFSRWKERYFVLTKDYLACFKKESKVGTSEMGGFLYKVNLADVEGLQWADKKRTGVIALRVGTEGQLLLWTNCGLDDWMFALRDAIGRSKGRREALRKAHTLGPQFYDAGLTKRQALLLQHTLTSSEAQSPSSSVRTSTSCELRSLGERTPTPSLTRRAQRMSVATEASDGGSLAPGSSLGVVDYDTRSVPWSAPLGPRPTGSYSSLVSLGQRSLGAHRPSPRSLQVSPALAQRSLYAQHVLNSPEVANGRGGPRCGVAGGATASATLEFAYIRPDSPVTLTGPRRSTLDSGHCQRSQSSCFGANPFLQLGEPQQHKLLQQQQRHHRNHHHHHHQQQQQQALPTPPFALHELRGALPCAEDEARPSSIYGQPSLTVVGDRAAYSVQPPDVVPNHASRPSASKLMKRAVRAYTHSKSDSSFVLKQSPSQLQGHLAVT</sequence>